<keyword evidence="3" id="KW-1185">Reference proteome</keyword>
<name>A0ABR0XGG7_REHGL</name>
<proteinExistence type="predicted"/>
<comment type="caution">
    <text evidence="2">The sequence shown here is derived from an EMBL/GenBank/DDBJ whole genome shotgun (WGS) entry which is preliminary data.</text>
</comment>
<evidence type="ECO:0000313" key="2">
    <source>
        <dbReference type="EMBL" id="KAK6158240.1"/>
    </source>
</evidence>
<accession>A0ABR0XGG7</accession>
<dbReference type="EMBL" id="JABTTQ020000004">
    <property type="protein sequence ID" value="KAK6158240.1"/>
    <property type="molecule type" value="Genomic_DNA"/>
</dbReference>
<evidence type="ECO:0000256" key="1">
    <source>
        <dbReference type="SAM" id="MobiDB-lite"/>
    </source>
</evidence>
<dbReference type="Proteomes" id="UP001318860">
    <property type="component" value="Unassembled WGS sequence"/>
</dbReference>
<sequence length="66" mass="7300">MGNRRFVPTSDDEDDAPLPPRRNSNGEESKKRKRKGGSRVVRGERRTKAQRAPLAPSERGVARGAS</sequence>
<feature type="region of interest" description="Disordered" evidence="1">
    <location>
        <begin position="1"/>
        <end position="66"/>
    </location>
</feature>
<gene>
    <name evidence="2" type="ORF">DH2020_005554</name>
</gene>
<reference evidence="2 3" key="1">
    <citation type="journal article" date="2021" name="Comput. Struct. Biotechnol. J.">
        <title>De novo genome assembly of the potent medicinal plant Rehmannia glutinosa using nanopore technology.</title>
        <authorList>
            <person name="Ma L."/>
            <person name="Dong C."/>
            <person name="Song C."/>
            <person name="Wang X."/>
            <person name="Zheng X."/>
            <person name="Niu Y."/>
            <person name="Chen S."/>
            <person name="Feng W."/>
        </authorList>
    </citation>
    <scope>NUCLEOTIDE SEQUENCE [LARGE SCALE GENOMIC DNA]</scope>
    <source>
        <strain evidence="2">DH-2019</strain>
    </source>
</reference>
<protein>
    <submittedName>
        <fullName evidence="2">Uncharacterized protein</fullName>
    </submittedName>
</protein>
<organism evidence="2 3">
    <name type="scientific">Rehmannia glutinosa</name>
    <name type="common">Chinese foxglove</name>
    <dbReference type="NCBI Taxonomy" id="99300"/>
    <lineage>
        <taxon>Eukaryota</taxon>
        <taxon>Viridiplantae</taxon>
        <taxon>Streptophyta</taxon>
        <taxon>Embryophyta</taxon>
        <taxon>Tracheophyta</taxon>
        <taxon>Spermatophyta</taxon>
        <taxon>Magnoliopsida</taxon>
        <taxon>eudicotyledons</taxon>
        <taxon>Gunneridae</taxon>
        <taxon>Pentapetalae</taxon>
        <taxon>asterids</taxon>
        <taxon>lamiids</taxon>
        <taxon>Lamiales</taxon>
        <taxon>Orobanchaceae</taxon>
        <taxon>Rehmannieae</taxon>
        <taxon>Rehmannia</taxon>
    </lineage>
</organism>
<evidence type="ECO:0000313" key="3">
    <source>
        <dbReference type="Proteomes" id="UP001318860"/>
    </source>
</evidence>